<dbReference type="AlphaFoldDB" id="A0A3D9BEG5"/>
<dbReference type="EMBL" id="QNVS01000066">
    <property type="protein sequence ID" value="REC51970.1"/>
    <property type="molecule type" value="Genomic_DNA"/>
</dbReference>
<dbReference type="RefSeq" id="WP_115951292.1">
    <property type="nucleotide sequence ID" value="NZ_QNVS01000066.1"/>
</dbReference>
<gene>
    <name evidence="1" type="ORF">DRF62_16575</name>
</gene>
<reference evidence="1 2" key="1">
    <citation type="journal article" date="2006" name="Int. J. Syst. Evol. Microbiol.">
        <title>Chryseobacterium piscium sp. nov., isolated from fish of the South Atlantic Ocean off South Africa.</title>
        <authorList>
            <person name="de Beer H."/>
            <person name="Hugo C.J."/>
            <person name="Jooste P.J."/>
            <person name="Vancanneyt M."/>
            <person name="Coenye T."/>
            <person name="Vandamme P."/>
        </authorList>
    </citation>
    <scope>NUCLEOTIDE SEQUENCE [LARGE SCALE GENOMIC DNA]</scope>
    <source>
        <strain evidence="1 2">CCUG 51923</strain>
    </source>
</reference>
<organism evidence="1 2">
    <name type="scientific">Chryseobacterium piscium</name>
    <dbReference type="NCBI Taxonomy" id="333702"/>
    <lineage>
        <taxon>Bacteria</taxon>
        <taxon>Pseudomonadati</taxon>
        <taxon>Bacteroidota</taxon>
        <taxon>Flavobacteriia</taxon>
        <taxon>Flavobacteriales</taxon>
        <taxon>Weeksellaceae</taxon>
        <taxon>Chryseobacterium group</taxon>
        <taxon>Chryseobacterium</taxon>
    </lineage>
</organism>
<keyword evidence="2" id="KW-1185">Reference proteome</keyword>
<evidence type="ECO:0000313" key="2">
    <source>
        <dbReference type="Proteomes" id="UP000256512"/>
    </source>
</evidence>
<protein>
    <submittedName>
        <fullName evidence="1">Uncharacterized protein</fullName>
    </submittedName>
</protein>
<name>A0A3D9BEG5_9FLAO</name>
<accession>A0A3D9BEG5</accession>
<dbReference type="Proteomes" id="UP000256512">
    <property type="component" value="Unassembled WGS sequence"/>
</dbReference>
<evidence type="ECO:0000313" key="1">
    <source>
        <dbReference type="EMBL" id="REC51970.1"/>
    </source>
</evidence>
<comment type="caution">
    <text evidence="1">The sequence shown here is derived from an EMBL/GenBank/DDBJ whole genome shotgun (WGS) entry which is preliminary data.</text>
</comment>
<proteinExistence type="predicted"/>
<sequence length="110" mass="13083">MEYKQEKMFCNGNFKLITELNEFRMALWINGFGLENAKTGEEIIPLISFFNLDDIEEVNEEVLKIKFRIYPNGSQHYVVEVNPFLKSFVYEGEIYSTDQFYKTITGEEWE</sequence>